<keyword evidence="1" id="KW-1133">Transmembrane helix</keyword>
<evidence type="ECO:0008006" key="4">
    <source>
        <dbReference type="Google" id="ProtNLM"/>
    </source>
</evidence>
<gene>
    <name evidence="2" type="ORF">EYC98_14365</name>
</gene>
<accession>A0ABT3TI86</accession>
<keyword evidence="1" id="KW-0472">Membrane</keyword>
<reference evidence="2" key="1">
    <citation type="submission" date="2019-02" db="EMBL/GenBank/DDBJ databases">
        <authorList>
            <person name="Li S.-H."/>
        </authorList>
    </citation>
    <scope>NUCLEOTIDE SEQUENCE</scope>
    <source>
        <strain evidence="2">IMCC14734</strain>
    </source>
</reference>
<feature type="transmembrane region" description="Helical" evidence="1">
    <location>
        <begin position="41"/>
        <end position="66"/>
    </location>
</feature>
<feature type="transmembrane region" description="Helical" evidence="1">
    <location>
        <begin position="139"/>
        <end position="159"/>
    </location>
</feature>
<evidence type="ECO:0000313" key="2">
    <source>
        <dbReference type="EMBL" id="MCX2982043.1"/>
    </source>
</evidence>
<dbReference type="RefSeq" id="WP_279246038.1">
    <property type="nucleotide sequence ID" value="NZ_SHNN01000002.1"/>
</dbReference>
<comment type="caution">
    <text evidence="2">The sequence shown here is derived from an EMBL/GenBank/DDBJ whole genome shotgun (WGS) entry which is preliminary data.</text>
</comment>
<dbReference type="EMBL" id="SHNN01000002">
    <property type="protein sequence ID" value="MCX2982043.1"/>
    <property type="molecule type" value="Genomic_DNA"/>
</dbReference>
<sequence>MESLDILILGVEAAIALAGFAGIIATFQFSGENETRRGDAVGLTMILQFSLLAALVSSIGILLYSFDVKQTTLWAICSALVAIVQTWATYVVYQHLSGVQRTKKLGRLAQLIQLPTVGLVLVNLMNASDIFFHREAGPAIASIVYALTIAGFMFSRLLLRPVWRNVRIQEAAKLADVTAG</sequence>
<feature type="transmembrane region" description="Helical" evidence="1">
    <location>
        <begin position="72"/>
        <end position="93"/>
    </location>
</feature>
<keyword evidence="1" id="KW-0812">Transmembrane</keyword>
<dbReference type="Proteomes" id="UP001143362">
    <property type="component" value="Unassembled WGS sequence"/>
</dbReference>
<proteinExistence type="predicted"/>
<organism evidence="2 3">
    <name type="scientific">Candidatus Litorirhabdus singularis</name>
    <dbReference type="NCBI Taxonomy" id="2518993"/>
    <lineage>
        <taxon>Bacteria</taxon>
        <taxon>Pseudomonadati</taxon>
        <taxon>Pseudomonadota</taxon>
        <taxon>Gammaproteobacteria</taxon>
        <taxon>Cellvibrionales</taxon>
        <taxon>Halieaceae</taxon>
        <taxon>Candidatus Litorirhabdus</taxon>
    </lineage>
</organism>
<name>A0ABT3TI86_9GAMM</name>
<protein>
    <recommendedName>
        <fullName evidence="4">Polysaccharide biosynthesis protein C-terminal domain-containing protein</fullName>
    </recommendedName>
</protein>
<evidence type="ECO:0000256" key="1">
    <source>
        <dbReference type="SAM" id="Phobius"/>
    </source>
</evidence>
<evidence type="ECO:0000313" key="3">
    <source>
        <dbReference type="Proteomes" id="UP001143362"/>
    </source>
</evidence>
<feature type="transmembrane region" description="Helical" evidence="1">
    <location>
        <begin position="6"/>
        <end position="29"/>
    </location>
</feature>
<keyword evidence="3" id="KW-1185">Reference proteome</keyword>